<proteinExistence type="predicted"/>
<dbReference type="VEuPathDB" id="TriTrypDB:TvY486_0400090"/>
<evidence type="ECO:0000256" key="1">
    <source>
        <dbReference type="SAM" id="Phobius"/>
    </source>
</evidence>
<gene>
    <name evidence="2" type="ORF">TVY486_0400090</name>
</gene>
<accession>G0TTR4</accession>
<feature type="non-terminal residue" evidence="2">
    <location>
        <position position="113"/>
    </location>
</feature>
<keyword evidence="1" id="KW-0812">Transmembrane</keyword>
<reference evidence="2" key="1">
    <citation type="journal article" date="2012" name="Proc. Natl. Acad. Sci. U.S.A.">
        <title>Antigenic diversity is generated by distinct evolutionary mechanisms in African trypanosome species.</title>
        <authorList>
            <person name="Jackson A.P."/>
            <person name="Berry A."/>
            <person name="Aslett M."/>
            <person name="Allison H.C."/>
            <person name="Burton P."/>
            <person name="Vavrova-Anderson J."/>
            <person name="Brown R."/>
            <person name="Browne H."/>
            <person name="Corton N."/>
            <person name="Hauser H."/>
            <person name="Gamble J."/>
            <person name="Gilderthorp R."/>
            <person name="Marcello L."/>
            <person name="McQuillan J."/>
            <person name="Otto T.D."/>
            <person name="Quail M.A."/>
            <person name="Sanders M.J."/>
            <person name="van Tonder A."/>
            <person name="Ginger M.L."/>
            <person name="Field M.C."/>
            <person name="Barry J.D."/>
            <person name="Hertz-Fowler C."/>
            <person name="Berriman M."/>
        </authorList>
    </citation>
    <scope>NUCLEOTIDE SEQUENCE</scope>
    <source>
        <strain evidence="2">Y486</strain>
    </source>
</reference>
<organism evidence="2">
    <name type="scientific">Trypanosoma vivax (strain Y486)</name>
    <dbReference type="NCBI Taxonomy" id="1055687"/>
    <lineage>
        <taxon>Eukaryota</taxon>
        <taxon>Discoba</taxon>
        <taxon>Euglenozoa</taxon>
        <taxon>Kinetoplastea</taxon>
        <taxon>Metakinetoplastina</taxon>
        <taxon>Trypanosomatida</taxon>
        <taxon>Trypanosomatidae</taxon>
        <taxon>Trypanosoma</taxon>
        <taxon>Duttonella</taxon>
    </lineage>
</organism>
<feature type="transmembrane region" description="Helical" evidence="1">
    <location>
        <begin position="48"/>
        <end position="79"/>
    </location>
</feature>
<protein>
    <submittedName>
        <fullName evidence="2">Uncharacterized protein</fullName>
    </submittedName>
</protein>
<sequence length="113" mass="12439">MKSPKGNPHILSNVWSQLIVPTSVLTGVVYFLVGLIACRRLIRANCRWVLVALLYLAVGTLHAFFSIALVCLAIAFIVWTFGAESISSIEASVYVAILMVFIDFFSFGNRSVL</sequence>
<feature type="transmembrane region" description="Helical" evidence="1">
    <location>
        <begin position="91"/>
        <end position="108"/>
    </location>
</feature>
<dbReference type="EMBL" id="HE573020">
    <property type="protein sequence ID" value="CCC47345.1"/>
    <property type="molecule type" value="Genomic_DNA"/>
</dbReference>
<keyword evidence="1" id="KW-0472">Membrane</keyword>
<evidence type="ECO:0000313" key="2">
    <source>
        <dbReference type="EMBL" id="CCC47345.1"/>
    </source>
</evidence>
<name>G0TTR4_TRYVY</name>
<dbReference type="AlphaFoldDB" id="G0TTR4"/>
<feature type="transmembrane region" description="Helical" evidence="1">
    <location>
        <begin position="14"/>
        <end position="36"/>
    </location>
</feature>
<keyword evidence="1" id="KW-1133">Transmembrane helix</keyword>